<dbReference type="OrthoDB" id="10057496at2759"/>
<name>A0A6A6BVZ3_9PEZI</name>
<evidence type="ECO:0000313" key="2">
    <source>
        <dbReference type="EMBL" id="KAF2147037.1"/>
    </source>
</evidence>
<reference evidence="2" key="1">
    <citation type="journal article" date="2020" name="Stud. Mycol.">
        <title>101 Dothideomycetes genomes: a test case for predicting lifestyles and emergence of pathogens.</title>
        <authorList>
            <person name="Haridas S."/>
            <person name="Albert R."/>
            <person name="Binder M."/>
            <person name="Bloem J."/>
            <person name="Labutti K."/>
            <person name="Salamov A."/>
            <person name="Andreopoulos B."/>
            <person name="Baker S."/>
            <person name="Barry K."/>
            <person name="Bills G."/>
            <person name="Bluhm B."/>
            <person name="Cannon C."/>
            <person name="Castanera R."/>
            <person name="Culley D."/>
            <person name="Daum C."/>
            <person name="Ezra D."/>
            <person name="Gonzalez J."/>
            <person name="Henrissat B."/>
            <person name="Kuo A."/>
            <person name="Liang C."/>
            <person name="Lipzen A."/>
            <person name="Lutzoni F."/>
            <person name="Magnuson J."/>
            <person name="Mondo S."/>
            <person name="Nolan M."/>
            <person name="Ohm R."/>
            <person name="Pangilinan J."/>
            <person name="Park H.-J."/>
            <person name="Ramirez L."/>
            <person name="Alfaro M."/>
            <person name="Sun H."/>
            <person name="Tritt A."/>
            <person name="Yoshinaga Y."/>
            <person name="Zwiers L.-H."/>
            <person name="Turgeon B."/>
            <person name="Goodwin S."/>
            <person name="Spatafora J."/>
            <person name="Crous P."/>
            <person name="Grigoriev I."/>
        </authorList>
    </citation>
    <scope>NUCLEOTIDE SEQUENCE</scope>
    <source>
        <strain evidence="2">CBS 121167</strain>
    </source>
</reference>
<feature type="compositionally biased region" description="Pro residues" evidence="1">
    <location>
        <begin position="128"/>
        <end position="154"/>
    </location>
</feature>
<dbReference type="RefSeq" id="XP_033402745.1">
    <property type="nucleotide sequence ID" value="XM_033541586.1"/>
</dbReference>
<evidence type="ECO:0000256" key="1">
    <source>
        <dbReference type="SAM" id="MobiDB-lite"/>
    </source>
</evidence>
<dbReference type="Proteomes" id="UP000799438">
    <property type="component" value="Unassembled WGS sequence"/>
</dbReference>
<proteinExistence type="predicted"/>
<protein>
    <submittedName>
        <fullName evidence="2">Uncharacterized protein</fullName>
    </submittedName>
</protein>
<dbReference type="EMBL" id="ML995474">
    <property type="protein sequence ID" value="KAF2147037.1"/>
    <property type="molecule type" value="Genomic_DNA"/>
</dbReference>
<feature type="region of interest" description="Disordered" evidence="1">
    <location>
        <begin position="1"/>
        <end position="31"/>
    </location>
</feature>
<dbReference type="GeneID" id="54299082"/>
<feature type="region of interest" description="Disordered" evidence="1">
    <location>
        <begin position="128"/>
        <end position="157"/>
    </location>
</feature>
<accession>A0A6A6BVZ3</accession>
<sequence length="288" mass="30624">MAGNRHNDPADDPPPFPAAPPHGHRARFGYRPPPYGPYNPYAAYPGPYPGGIYEDYSDDEYDDYDGYGYGGYGGYGGHGGYGRGYGGYGDWDDDEYGYGFGGYGGGYGFGGGLGYPFGRDGYGMYDDVPPPAPAAPAPAPAPAADAPAPPPPDPNTIGLVNALANAPPGPRHIYRAGVTQLHSSGYVTLHVILNGLKPWEAGAAGQRPEFQIVEADAEWPVRRLMDSVGKKGPGWVLTEAVELGAGTWRKGTSIKWEDDIAMEPLENVGWSGRRGGRLPPVWLAVHRA</sequence>
<dbReference type="AlphaFoldDB" id="A0A6A6BVZ3"/>
<keyword evidence="3" id="KW-1185">Reference proteome</keyword>
<evidence type="ECO:0000313" key="3">
    <source>
        <dbReference type="Proteomes" id="UP000799438"/>
    </source>
</evidence>
<organism evidence="2 3">
    <name type="scientific">Aplosporella prunicola CBS 121167</name>
    <dbReference type="NCBI Taxonomy" id="1176127"/>
    <lineage>
        <taxon>Eukaryota</taxon>
        <taxon>Fungi</taxon>
        <taxon>Dikarya</taxon>
        <taxon>Ascomycota</taxon>
        <taxon>Pezizomycotina</taxon>
        <taxon>Dothideomycetes</taxon>
        <taxon>Dothideomycetes incertae sedis</taxon>
        <taxon>Botryosphaeriales</taxon>
        <taxon>Aplosporellaceae</taxon>
        <taxon>Aplosporella</taxon>
    </lineage>
</organism>
<gene>
    <name evidence="2" type="ORF">K452DRAFT_293527</name>
</gene>